<evidence type="ECO:0000313" key="2">
    <source>
        <dbReference type="EMBL" id="KAK7368587.1"/>
    </source>
</evidence>
<dbReference type="EMBL" id="JAYMYR010000004">
    <property type="protein sequence ID" value="KAK7368587.1"/>
    <property type="molecule type" value="Genomic_DNA"/>
</dbReference>
<keyword evidence="3" id="KW-1185">Reference proteome</keyword>
<dbReference type="AlphaFoldDB" id="A0AAN9NDR2"/>
<organism evidence="2 3">
    <name type="scientific">Phaseolus coccineus</name>
    <name type="common">Scarlet runner bean</name>
    <name type="synonym">Phaseolus multiflorus</name>
    <dbReference type="NCBI Taxonomy" id="3886"/>
    <lineage>
        <taxon>Eukaryota</taxon>
        <taxon>Viridiplantae</taxon>
        <taxon>Streptophyta</taxon>
        <taxon>Embryophyta</taxon>
        <taxon>Tracheophyta</taxon>
        <taxon>Spermatophyta</taxon>
        <taxon>Magnoliopsida</taxon>
        <taxon>eudicotyledons</taxon>
        <taxon>Gunneridae</taxon>
        <taxon>Pentapetalae</taxon>
        <taxon>rosids</taxon>
        <taxon>fabids</taxon>
        <taxon>Fabales</taxon>
        <taxon>Fabaceae</taxon>
        <taxon>Papilionoideae</taxon>
        <taxon>50 kb inversion clade</taxon>
        <taxon>NPAAA clade</taxon>
        <taxon>indigoferoid/millettioid clade</taxon>
        <taxon>Phaseoleae</taxon>
        <taxon>Phaseolus</taxon>
    </lineage>
</organism>
<proteinExistence type="predicted"/>
<name>A0AAN9NDR2_PHACN</name>
<sequence>MIVFSGAIAGGEVTKPAAVRGASGDEFLSSLGTVCGTALPGGSSLFVDLRGMEVSCSTLSKPFLVHGGGGAAEVGSQGWGGEVEGLGREADEEVTGMGVNAASMRKLSGTGKVVPTSSDRGSDRKGGKVSRALFSGSDHKTSSNQSSASVAKNSKRLFRKKNEHVEAIRMWNIGKEQGFSFNGEEEIVIRSLKALEKRDSDQQWVVRRESSISDDEMFRAY</sequence>
<comment type="caution">
    <text evidence="2">The sequence shown here is derived from an EMBL/GenBank/DDBJ whole genome shotgun (WGS) entry which is preliminary data.</text>
</comment>
<accession>A0AAN9NDR2</accession>
<feature type="region of interest" description="Disordered" evidence="1">
    <location>
        <begin position="105"/>
        <end position="155"/>
    </location>
</feature>
<evidence type="ECO:0000256" key="1">
    <source>
        <dbReference type="SAM" id="MobiDB-lite"/>
    </source>
</evidence>
<protein>
    <submittedName>
        <fullName evidence="2">Uncharacterized protein</fullName>
    </submittedName>
</protein>
<feature type="compositionally biased region" description="Polar residues" evidence="1">
    <location>
        <begin position="142"/>
        <end position="152"/>
    </location>
</feature>
<dbReference type="Proteomes" id="UP001374584">
    <property type="component" value="Unassembled WGS sequence"/>
</dbReference>
<reference evidence="2 3" key="1">
    <citation type="submission" date="2024-01" db="EMBL/GenBank/DDBJ databases">
        <title>The genomes of 5 underutilized Papilionoideae crops provide insights into root nodulation and disease resistanc.</title>
        <authorList>
            <person name="Jiang F."/>
        </authorList>
    </citation>
    <scope>NUCLEOTIDE SEQUENCE [LARGE SCALE GENOMIC DNA]</scope>
    <source>
        <strain evidence="2">JINMINGXINNONG_FW02</strain>
        <tissue evidence="2">Leaves</tissue>
    </source>
</reference>
<evidence type="ECO:0000313" key="3">
    <source>
        <dbReference type="Proteomes" id="UP001374584"/>
    </source>
</evidence>
<gene>
    <name evidence="2" type="ORF">VNO80_10615</name>
</gene>